<reference evidence="7 8" key="1">
    <citation type="journal article" date="2007" name="Nature">
        <title>Genome of the marsupial Monodelphis domestica reveals innovation in non-coding sequences.</title>
        <authorList>
            <person name="Mikkelsen T.S."/>
            <person name="Wakefield M.J."/>
            <person name="Aken B."/>
            <person name="Amemiya C.T."/>
            <person name="Chang J.L."/>
            <person name="Duke S."/>
            <person name="Garber M."/>
            <person name="Gentles A.J."/>
            <person name="Goodstadt L."/>
            <person name="Heger A."/>
            <person name="Jurka J."/>
            <person name="Kamal M."/>
            <person name="Mauceli E."/>
            <person name="Searle S.M."/>
            <person name="Sharpe T."/>
            <person name="Baker M.L."/>
            <person name="Batzer M.A."/>
            <person name="Benos P.V."/>
            <person name="Belov K."/>
            <person name="Clamp M."/>
            <person name="Cook A."/>
            <person name="Cuff J."/>
            <person name="Das R."/>
            <person name="Davidow L."/>
            <person name="Deakin J.E."/>
            <person name="Fazzari M.J."/>
            <person name="Glass J.L."/>
            <person name="Grabherr M."/>
            <person name="Greally J.M."/>
            <person name="Gu W."/>
            <person name="Hore T.A."/>
            <person name="Huttley G.A."/>
            <person name="Kleber M."/>
            <person name="Jirtle R.L."/>
            <person name="Koina E."/>
            <person name="Lee J.T."/>
            <person name="Mahony S."/>
            <person name="Marra M.A."/>
            <person name="Miller R.D."/>
            <person name="Nicholls R.D."/>
            <person name="Oda M."/>
            <person name="Papenfuss A.T."/>
            <person name="Parra Z.E."/>
            <person name="Pollock D.D."/>
            <person name="Ray D.A."/>
            <person name="Schein J.E."/>
            <person name="Speed T.P."/>
            <person name="Thompson K."/>
            <person name="VandeBerg J.L."/>
            <person name="Wade C.M."/>
            <person name="Walker J.A."/>
            <person name="Waters P.D."/>
            <person name="Webber C."/>
            <person name="Weidman J.R."/>
            <person name="Xie X."/>
            <person name="Zody M.C."/>
            <person name="Baldwin J."/>
            <person name="Abdouelleil A."/>
            <person name="Abdulkadir J."/>
            <person name="Abebe A."/>
            <person name="Abera B."/>
            <person name="Abreu J."/>
            <person name="Acer S.C."/>
            <person name="Aftuck L."/>
            <person name="Alexander A."/>
            <person name="An P."/>
            <person name="Anderson E."/>
            <person name="Anderson S."/>
            <person name="Arachi H."/>
            <person name="Azer M."/>
            <person name="Bachantsang P."/>
            <person name="Barry A."/>
            <person name="Bayul T."/>
            <person name="Berlin A."/>
            <person name="Bessette D."/>
            <person name="Bloom T."/>
            <person name="Bloom T."/>
            <person name="Boguslavskiy L."/>
            <person name="Bonnet C."/>
            <person name="Boukhgalter B."/>
            <person name="Bourzgui I."/>
            <person name="Brown A."/>
            <person name="Cahill P."/>
            <person name="Channer S."/>
            <person name="Cheshatsang Y."/>
            <person name="Chuda L."/>
            <person name="Citroen M."/>
            <person name="Collymore A."/>
            <person name="Cooke P."/>
            <person name="Costello M."/>
            <person name="D'Aco K."/>
            <person name="Daza R."/>
            <person name="De Haan G."/>
            <person name="DeGray S."/>
            <person name="DeMaso C."/>
            <person name="Dhargay N."/>
            <person name="Dooley K."/>
            <person name="Dooley E."/>
            <person name="Doricent M."/>
            <person name="Dorje P."/>
            <person name="Dorjee K."/>
            <person name="Dupes A."/>
            <person name="Elong R."/>
            <person name="Falk J."/>
            <person name="Farina A."/>
            <person name="Faro S."/>
            <person name="Ferguson D."/>
            <person name="Fisher S."/>
            <person name="Foley C.D."/>
            <person name="Franke A."/>
            <person name="Friedrich D."/>
            <person name="Gadbois L."/>
            <person name="Gearin G."/>
            <person name="Gearin C.R."/>
            <person name="Giannoukos G."/>
            <person name="Goode T."/>
            <person name="Graham J."/>
            <person name="Grandbois E."/>
            <person name="Grewal S."/>
            <person name="Gyaltsen K."/>
            <person name="Hafez N."/>
            <person name="Hagos B."/>
            <person name="Hall J."/>
            <person name="Henson C."/>
            <person name="Hollinger A."/>
            <person name="Honan T."/>
            <person name="Huard M.D."/>
            <person name="Hughes L."/>
            <person name="Hurhula B."/>
            <person name="Husby M.E."/>
            <person name="Kamat A."/>
            <person name="Kanga B."/>
            <person name="Kashin S."/>
            <person name="Khazanovich D."/>
            <person name="Kisner P."/>
            <person name="Lance K."/>
            <person name="Lara M."/>
            <person name="Lee W."/>
            <person name="Lennon N."/>
            <person name="Letendre F."/>
            <person name="LeVine R."/>
            <person name="Lipovsky A."/>
            <person name="Liu X."/>
            <person name="Liu J."/>
            <person name="Liu S."/>
            <person name="Lokyitsang T."/>
            <person name="Lokyitsang Y."/>
            <person name="Lubonja R."/>
            <person name="Lui A."/>
            <person name="MacDonald P."/>
            <person name="Magnisalis V."/>
            <person name="Maru K."/>
            <person name="Matthews C."/>
            <person name="McCusker W."/>
            <person name="McDonough S."/>
            <person name="Mehta T."/>
            <person name="Meldrim J."/>
            <person name="Meneus L."/>
            <person name="Mihai O."/>
            <person name="Mihalev A."/>
            <person name="Mihova T."/>
            <person name="Mittelman R."/>
            <person name="Mlenga V."/>
            <person name="Montmayeur A."/>
            <person name="Mulrain L."/>
            <person name="Navidi A."/>
            <person name="Naylor J."/>
            <person name="Negash T."/>
            <person name="Nguyen T."/>
            <person name="Nguyen N."/>
            <person name="Nicol R."/>
            <person name="Norbu C."/>
            <person name="Norbu N."/>
            <person name="Novod N."/>
            <person name="O'Neill B."/>
            <person name="Osman S."/>
            <person name="Markiewicz E."/>
            <person name="Oyono O.L."/>
            <person name="Patti C."/>
            <person name="Phunkhang P."/>
            <person name="Pierre F."/>
            <person name="Priest M."/>
            <person name="Raghuraman S."/>
            <person name="Rege F."/>
            <person name="Reyes R."/>
            <person name="Rise C."/>
            <person name="Rogov P."/>
            <person name="Ross K."/>
            <person name="Ryan E."/>
            <person name="Settipalli S."/>
            <person name="Shea T."/>
            <person name="Sherpa N."/>
            <person name="Shi L."/>
            <person name="Shih D."/>
            <person name="Sparrow T."/>
            <person name="Spaulding J."/>
            <person name="Stalker J."/>
            <person name="Stange-Thomann N."/>
            <person name="Stavropoulos S."/>
            <person name="Stone C."/>
            <person name="Strader C."/>
            <person name="Tesfaye S."/>
            <person name="Thomson T."/>
            <person name="Thoulutsang Y."/>
            <person name="Thoulutsang D."/>
            <person name="Topham K."/>
            <person name="Topping I."/>
            <person name="Tsamla T."/>
            <person name="Vassiliev H."/>
            <person name="Vo A."/>
            <person name="Wangchuk T."/>
            <person name="Wangdi T."/>
            <person name="Weiand M."/>
            <person name="Wilkinson J."/>
            <person name="Wilson A."/>
            <person name="Yadav S."/>
            <person name="Young G."/>
            <person name="Yu Q."/>
            <person name="Zembek L."/>
            <person name="Zhong D."/>
            <person name="Zimmer A."/>
            <person name="Zwirko Z."/>
            <person name="Jaffe D.B."/>
            <person name="Alvarez P."/>
            <person name="Brockman W."/>
            <person name="Butler J."/>
            <person name="Chin C."/>
            <person name="Gnerre S."/>
            <person name="MacCallum I."/>
            <person name="Graves J.A."/>
            <person name="Ponting C.P."/>
            <person name="Breen M."/>
            <person name="Samollow P.B."/>
            <person name="Lander E.S."/>
            <person name="Lindblad-Toh K."/>
        </authorList>
    </citation>
    <scope>NUCLEOTIDE SEQUENCE [LARGE SCALE GENOMIC DNA]</scope>
</reference>
<dbReference type="GO" id="GO:0004674">
    <property type="term" value="F:protein serine/threonine kinase activity"/>
    <property type="evidence" value="ECO:0007669"/>
    <property type="project" value="UniProtKB-KW"/>
</dbReference>
<dbReference type="AlphaFoldDB" id="A0A5F8HJC9"/>
<evidence type="ECO:0000313" key="8">
    <source>
        <dbReference type="Proteomes" id="UP000002280"/>
    </source>
</evidence>
<dbReference type="STRING" id="13616.ENSMODP00000059959"/>
<reference evidence="7" key="3">
    <citation type="submission" date="2025-09" db="UniProtKB">
        <authorList>
            <consortium name="Ensembl"/>
        </authorList>
    </citation>
    <scope>IDENTIFICATION</scope>
</reference>
<dbReference type="PROSITE" id="PS51285">
    <property type="entry name" value="AGC_KINASE_CTER"/>
    <property type="match status" value="1"/>
</dbReference>
<dbReference type="SMART" id="SM00133">
    <property type="entry name" value="S_TK_X"/>
    <property type="match status" value="1"/>
</dbReference>
<name>A0A5F8HJC9_MONDO</name>
<protein>
    <recommendedName>
        <fullName evidence="6">AGC-kinase C-terminal domain-containing protein</fullName>
    </recommendedName>
</protein>
<dbReference type="GO" id="GO:0005524">
    <property type="term" value="F:ATP binding"/>
    <property type="evidence" value="ECO:0007669"/>
    <property type="project" value="UniProtKB-KW"/>
</dbReference>
<evidence type="ECO:0000256" key="2">
    <source>
        <dbReference type="ARBA" id="ARBA00022679"/>
    </source>
</evidence>
<evidence type="ECO:0000256" key="3">
    <source>
        <dbReference type="ARBA" id="ARBA00022741"/>
    </source>
</evidence>
<keyword evidence="4" id="KW-0418">Kinase</keyword>
<dbReference type="Pfam" id="PF00433">
    <property type="entry name" value="Pkinase_C"/>
    <property type="match status" value="1"/>
</dbReference>
<proteinExistence type="predicted"/>
<keyword evidence="1" id="KW-0723">Serine/threonine-protein kinase</keyword>
<dbReference type="InterPro" id="IPR017892">
    <property type="entry name" value="Pkinase_C"/>
</dbReference>
<keyword evidence="3" id="KW-0547">Nucleotide-binding</keyword>
<accession>A0A5F8HJC9</accession>
<dbReference type="Gene3D" id="1.10.510.10">
    <property type="entry name" value="Transferase(Phosphotransferase) domain 1"/>
    <property type="match status" value="1"/>
</dbReference>
<keyword evidence="2" id="KW-0808">Transferase</keyword>
<evidence type="ECO:0000256" key="1">
    <source>
        <dbReference type="ARBA" id="ARBA00022527"/>
    </source>
</evidence>
<dbReference type="Gene3D" id="3.30.200.20">
    <property type="entry name" value="Phosphorylase Kinase, domain 1"/>
    <property type="match status" value="1"/>
</dbReference>
<organism evidence="7 8">
    <name type="scientific">Monodelphis domestica</name>
    <name type="common">Gray short-tailed opossum</name>
    <dbReference type="NCBI Taxonomy" id="13616"/>
    <lineage>
        <taxon>Eukaryota</taxon>
        <taxon>Metazoa</taxon>
        <taxon>Chordata</taxon>
        <taxon>Craniata</taxon>
        <taxon>Vertebrata</taxon>
        <taxon>Euteleostomi</taxon>
        <taxon>Mammalia</taxon>
        <taxon>Metatheria</taxon>
        <taxon>Didelphimorphia</taxon>
        <taxon>Didelphidae</taxon>
        <taxon>Monodelphis</taxon>
    </lineage>
</organism>
<dbReference type="InParanoid" id="A0A5F8HJC9"/>
<evidence type="ECO:0000256" key="4">
    <source>
        <dbReference type="ARBA" id="ARBA00022777"/>
    </source>
</evidence>
<keyword evidence="8" id="KW-1185">Reference proteome</keyword>
<feature type="domain" description="AGC-kinase C-terminal" evidence="6">
    <location>
        <begin position="1"/>
        <end position="64"/>
    </location>
</feature>
<dbReference type="GeneTree" id="ENSGT00980000202468"/>
<evidence type="ECO:0000256" key="5">
    <source>
        <dbReference type="ARBA" id="ARBA00022840"/>
    </source>
</evidence>
<dbReference type="Ensembl" id="ENSMODT00000066964.1">
    <property type="protein sequence ID" value="ENSMODP00000059959.1"/>
    <property type="gene ID" value="ENSMODG00000040758.1"/>
</dbReference>
<dbReference type="InterPro" id="IPR000961">
    <property type="entry name" value="AGC-kinase_C"/>
</dbReference>
<evidence type="ECO:0000259" key="6">
    <source>
        <dbReference type="PROSITE" id="PS51285"/>
    </source>
</evidence>
<keyword evidence="5" id="KW-0067">ATP-binding</keyword>
<dbReference type="Bgee" id="ENSMODG00000040758">
    <property type="expression patterns" value="Expressed in blood and 21 other cell types or tissues"/>
</dbReference>
<reference evidence="7" key="2">
    <citation type="submission" date="2025-08" db="UniProtKB">
        <authorList>
            <consortium name="Ensembl"/>
        </authorList>
    </citation>
    <scope>IDENTIFICATION</scope>
</reference>
<dbReference type="Proteomes" id="UP000002280">
    <property type="component" value="Chromosome 2"/>
</dbReference>
<evidence type="ECO:0000313" key="7">
    <source>
        <dbReference type="Ensembl" id="ENSMODP00000059959.1"/>
    </source>
</evidence>
<sequence>MAGKVEPPFKPLLQSEEDVSQFDSKFTQQTPVDSPEDSTLSESKNKTWVFLSFFFLINQWCTKT</sequence>